<dbReference type="GO" id="GO:0005829">
    <property type="term" value="C:cytosol"/>
    <property type="evidence" value="ECO:0007669"/>
    <property type="project" value="TreeGrafter"/>
</dbReference>
<evidence type="ECO:0000259" key="2">
    <source>
        <dbReference type="Pfam" id="PF01243"/>
    </source>
</evidence>
<protein>
    <submittedName>
        <fullName evidence="3">Putative pyridoxamine 5'-phosphate oxidase-like, FMN-binding domain protein</fullName>
    </submittedName>
</protein>
<dbReference type="GO" id="GO:0016627">
    <property type="term" value="F:oxidoreductase activity, acting on the CH-CH group of donors"/>
    <property type="evidence" value="ECO:0007669"/>
    <property type="project" value="TreeGrafter"/>
</dbReference>
<dbReference type="InterPro" id="IPR019965">
    <property type="entry name" value="PPOX_F420-dep_Rv2061_put"/>
</dbReference>
<dbReference type="InterPro" id="IPR052019">
    <property type="entry name" value="F420H2_bilvrd_red/Heme_oxyg"/>
</dbReference>
<dbReference type="InterPro" id="IPR012349">
    <property type="entry name" value="Split_barrel_FMN-bd"/>
</dbReference>
<dbReference type="RefSeq" id="WP_015019540.1">
    <property type="nucleotide sequence ID" value="NC_018719.1"/>
</dbReference>
<dbReference type="Pfam" id="PF01243">
    <property type="entry name" value="PNPOx_N"/>
    <property type="match status" value="1"/>
</dbReference>
<evidence type="ECO:0000256" key="1">
    <source>
        <dbReference type="ARBA" id="ARBA00023002"/>
    </source>
</evidence>
<dbReference type="InParanoid" id="K0IGP9"/>
<keyword evidence="1" id="KW-0560">Oxidoreductase</keyword>
<dbReference type="OrthoDB" id="6613at2157"/>
<evidence type="ECO:0000313" key="3">
    <source>
        <dbReference type="EMBL" id="AFU59005.1"/>
    </source>
</evidence>
<feature type="domain" description="Pyridoxamine 5'-phosphate oxidase N-terminal" evidence="2">
    <location>
        <begin position="9"/>
        <end position="121"/>
    </location>
</feature>
<dbReference type="InterPro" id="IPR011576">
    <property type="entry name" value="Pyridox_Oxase_N"/>
</dbReference>
<organism evidence="3 4">
    <name type="scientific">Nitrososphaera gargensis (strain Ga9.2)</name>
    <dbReference type="NCBI Taxonomy" id="1237085"/>
    <lineage>
        <taxon>Archaea</taxon>
        <taxon>Nitrososphaerota</taxon>
        <taxon>Nitrososphaeria</taxon>
        <taxon>Nitrososphaerales</taxon>
        <taxon>Nitrososphaeraceae</taxon>
        <taxon>Nitrososphaera</taxon>
    </lineage>
</organism>
<dbReference type="HOGENOM" id="CLU_139738_0_0_2"/>
<dbReference type="EMBL" id="CP002408">
    <property type="protein sequence ID" value="AFU59005.1"/>
    <property type="molecule type" value="Genomic_DNA"/>
</dbReference>
<keyword evidence="4" id="KW-1185">Reference proteome</keyword>
<gene>
    <name evidence="3" type="ordered locus">Ngar_c20740</name>
</gene>
<dbReference type="Gene3D" id="2.30.110.10">
    <property type="entry name" value="Electron Transport, Fmn-binding Protein, Chain A"/>
    <property type="match status" value="1"/>
</dbReference>
<dbReference type="BioCyc" id="CNIT1237085:G1324-2072-MONOMER"/>
<name>K0IGP9_NITGG</name>
<dbReference type="AlphaFoldDB" id="K0IGP9"/>
<accession>K0IGP9</accession>
<dbReference type="PANTHER" id="PTHR35176">
    <property type="entry name" value="HEME OXYGENASE HI_0854-RELATED"/>
    <property type="match status" value="1"/>
</dbReference>
<proteinExistence type="predicted"/>
<dbReference type="GeneID" id="13795937"/>
<dbReference type="PANTHER" id="PTHR35176:SF11">
    <property type="entry name" value="PYRIDOXAMINE 5'-PHOSPHATE OXIDASE FAMILY PROTEIN"/>
    <property type="match status" value="1"/>
</dbReference>
<dbReference type="NCBIfam" id="TIGR03666">
    <property type="entry name" value="Rv2061_F420"/>
    <property type="match status" value="1"/>
</dbReference>
<dbReference type="SUPFAM" id="SSF50475">
    <property type="entry name" value="FMN-binding split barrel"/>
    <property type="match status" value="1"/>
</dbReference>
<sequence>MSADNNRLEELAKHKYINLETYRKNGQPVSTPVWFMIDNGLVYVVTSADTGKAKRLRNNPAVRIMPSGFRGEPKGEWIEGKARFAEGAEAERAIQLRKKKYGLQARLAGMIRGASTVIAIELV</sequence>
<reference evidence="3 4" key="1">
    <citation type="journal article" date="2012" name="Environ. Microbiol.">
        <title>The genome of the ammonia-oxidizing Candidatus Nitrososphaera gargensis: insights into metabolic versatility and environmental adaptations.</title>
        <authorList>
            <person name="Spang A."/>
            <person name="Poehlein A."/>
            <person name="Offre P."/>
            <person name="Zumbragel S."/>
            <person name="Haider S."/>
            <person name="Rychlik N."/>
            <person name="Nowka B."/>
            <person name="Schmeisser C."/>
            <person name="Lebedeva E.V."/>
            <person name="Rattei T."/>
            <person name="Bohm C."/>
            <person name="Schmid M."/>
            <person name="Galushko A."/>
            <person name="Hatzenpichler R."/>
            <person name="Weinmaier T."/>
            <person name="Daniel R."/>
            <person name="Schleper C."/>
            <person name="Spieck E."/>
            <person name="Streit W."/>
            <person name="Wagner M."/>
        </authorList>
    </citation>
    <scope>NUCLEOTIDE SEQUENCE [LARGE SCALE GENOMIC DNA]</scope>
    <source>
        <strain evidence="4">Ga9.2</strain>
    </source>
</reference>
<dbReference type="GO" id="GO:0070967">
    <property type="term" value="F:coenzyme F420 binding"/>
    <property type="evidence" value="ECO:0007669"/>
    <property type="project" value="TreeGrafter"/>
</dbReference>
<dbReference type="Proteomes" id="UP000008037">
    <property type="component" value="Chromosome"/>
</dbReference>
<evidence type="ECO:0000313" key="4">
    <source>
        <dbReference type="Proteomes" id="UP000008037"/>
    </source>
</evidence>
<dbReference type="STRING" id="1237085.Ngar_c20740"/>
<dbReference type="KEGG" id="nga:Ngar_c20740"/>